<evidence type="ECO:0000313" key="4">
    <source>
        <dbReference type="Proteomes" id="UP001165568"/>
    </source>
</evidence>
<dbReference type="EMBL" id="JAMPJU010000018">
    <property type="protein sequence ID" value="MCV9883864.1"/>
    <property type="molecule type" value="Genomic_DNA"/>
</dbReference>
<dbReference type="EMBL" id="JAMPJT010000006">
    <property type="protein sequence ID" value="MCV9879300.1"/>
    <property type="molecule type" value="Genomic_DNA"/>
</dbReference>
<comment type="caution">
    <text evidence="2">The sequence shown here is derived from an EMBL/GenBank/DDBJ whole genome shotgun (WGS) entry which is preliminary data.</text>
</comment>
<evidence type="ECO:0000256" key="1">
    <source>
        <dbReference type="SAM" id="MobiDB-lite"/>
    </source>
</evidence>
<feature type="region of interest" description="Disordered" evidence="1">
    <location>
        <begin position="350"/>
        <end position="369"/>
    </location>
</feature>
<dbReference type="NCBIfam" id="TIGR03764">
    <property type="entry name" value="ICE_PFGI_1_parB"/>
    <property type="match status" value="1"/>
</dbReference>
<evidence type="ECO:0000313" key="5">
    <source>
        <dbReference type="Proteomes" id="UP001165569"/>
    </source>
</evidence>
<proteinExistence type="predicted"/>
<gene>
    <name evidence="2" type="ORF">NC803_10605</name>
    <name evidence="3" type="ORF">NC856_16530</name>
</gene>
<dbReference type="SUPFAM" id="SSF110849">
    <property type="entry name" value="ParB/Sulfiredoxin"/>
    <property type="match status" value="1"/>
</dbReference>
<evidence type="ECO:0000313" key="3">
    <source>
        <dbReference type="EMBL" id="MCV9883864.1"/>
    </source>
</evidence>
<reference evidence="2" key="1">
    <citation type="submission" date="2022-04" db="EMBL/GenBank/DDBJ databases">
        <title>Brenneria sp. isolated from walnut trees in Serbia.</title>
        <authorList>
            <person name="Gasic K."/>
            <person name="Zlatkovic N."/>
            <person name="Kuzmanovic N."/>
        </authorList>
    </citation>
    <scope>NUCLEOTIDE SEQUENCE</scope>
    <source>
        <strain evidence="3">KBI 423</strain>
        <strain evidence="2">KBI 447</strain>
    </source>
</reference>
<name>A0AA41XY37_9GAMM</name>
<dbReference type="InterPro" id="IPR036086">
    <property type="entry name" value="ParB/Sulfiredoxin_sf"/>
</dbReference>
<dbReference type="RefSeq" id="WP_264091552.1">
    <property type="nucleotide sequence ID" value="NZ_JAMPJT010000006.1"/>
</dbReference>
<protein>
    <submittedName>
        <fullName evidence="2">ParB family protein</fullName>
    </submittedName>
</protein>
<evidence type="ECO:0000313" key="2">
    <source>
        <dbReference type="EMBL" id="MCV9879300.1"/>
    </source>
</evidence>
<accession>A0AA41XY37</accession>
<keyword evidence="4" id="KW-1185">Reference proteome</keyword>
<dbReference type="Proteomes" id="UP001165569">
    <property type="component" value="Unassembled WGS sequence"/>
</dbReference>
<dbReference type="AlphaFoldDB" id="A0AA41XY37"/>
<sequence length="576" mass="63989">MASKPKALNMTDALLMRGKSPAQPSQVAVLPVSEMAMVLTLDELRPNPDNPRTSRNPKYDDIKASIRMRGLDSLPKVTRDPDGDDIYIFSDGGNTRYQILCELYQETGDERFYRIHTIFKPWPGRLQCVIGHLAENEVRGDLTYIEKAFGIHKARTIWEEQLGRSVTLRELSELLNQQGYPIDSSSISRMEDTLKYLHPHLPTLLNSGLSRSQTMPLLALRSAAEKTWKVYANDVACQHTSDFSDAFSAACSVFDDPDRYSLEMFRDELIGELLKALPHPSLNYDRWLIELDPKEQQRRELFGEPLAPPVLQEPIRQPLKENITQLPPQTGPENPVTGLRSGTLVGGVTRPEPAPGNASETGLTPDAGMQPIDAGIPSTSPYRTELQPDLYGGQTVIGGETVSPMGNSFSQTSLMSALSENRDGALLEEGHVSSSSSVSFAATGLEPVADIWHIPALQDDIEHLQDMSYRLAFELAEAMGCADDISEAKRWDQAGYTTSDTNNNEFVLLLAGLTGEDRELPFNTFGFCLNFLGFPQKSGSPVLHDVHVVKFMRLIRVLRRLRELQRDDARGGDHVA</sequence>
<dbReference type="Proteomes" id="UP001165568">
    <property type="component" value="Unassembled WGS sequence"/>
</dbReference>
<dbReference type="InterPro" id="IPR022304">
    <property type="entry name" value="ICE_PFGI_1_ParB"/>
</dbReference>
<organism evidence="2 5">
    <name type="scientific">Brenneria izbisi</name>
    <dbReference type="NCBI Taxonomy" id="2939450"/>
    <lineage>
        <taxon>Bacteria</taxon>
        <taxon>Pseudomonadati</taxon>
        <taxon>Pseudomonadota</taxon>
        <taxon>Gammaproteobacteria</taxon>
        <taxon>Enterobacterales</taxon>
        <taxon>Pectobacteriaceae</taxon>
        <taxon>Brenneria</taxon>
    </lineage>
</organism>